<dbReference type="InterPro" id="IPR003591">
    <property type="entry name" value="Leu-rich_rpt_typical-subtyp"/>
</dbReference>
<dbReference type="SMART" id="SM00369">
    <property type="entry name" value="LRR_TYP"/>
    <property type="match status" value="7"/>
</dbReference>
<evidence type="ECO:0000313" key="3">
    <source>
        <dbReference type="RefSeq" id="XP_013165605.1"/>
    </source>
</evidence>
<dbReference type="Gene3D" id="3.80.10.10">
    <property type="entry name" value="Ribonuclease Inhibitor"/>
    <property type="match status" value="2"/>
</dbReference>
<dbReference type="SUPFAM" id="SSF52058">
    <property type="entry name" value="L domain-like"/>
    <property type="match status" value="1"/>
</dbReference>
<gene>
    <name evidence="3" type="primary">LOC106116356</name>
</gene>
<organism evidence="3">
    <name type="scientific">Papilio xuthus</name>
    <name type="common">Asian swallowtail butterfly</name>
    <dbReference type="NCBI Taxonomy" id="66420"/>
    <lineage>
        <taxon>Eukaryota</taxon>
        <taxon>Metazoa</taxon>
        <taxon>Ecdysozoa</taxon>
        <taxon>Arthropoda</taxon>
        <taxon>Hexapoda</taxon>
        <taxon>Insecta</taxon>
        <taxon>Pterygota</taxon>
        <taxon>Neoptera</taxon>
        <taxon>Endopterygota</taxon>
        <taxon>Lepidoptera</taxon>
        <taxon>Glossata</taxon>
        <taxon>Ditrysia</taxon>
        <taxon>Papilionoidea</taxon>
        <taxon>Papilionidae</taxon>
        <taxon>Papilioninae</taxon>
        <taxon>Papilio</taxon>
    </lineage>
</organism>
<dbReference type="PANTHER" id="PTHR45712">
    <property type="entry name" value="AGAP008170-PA"/>
    <property type="match status" value="1"/>
</dbReference>
<dbReference type="AlphaFoldDB" id="A0AAJ6Z572"/>
<proteinExistence type="predicted"/>
<reference evidence="3" key="1">
    <citation type="submission" date="2025-08" db="UniProtKB">
        <authorList>
            <consortium name="RefSeq"/>
        </authorList>
    </citation>
    <scope>IDENTIFICATION</scope>
</reference>
<dbReference type="Pfam" id="PF13855">
    <property type="entry name" value="LRR_8"/>
    <property type="match status" value="2"/>
</dbReference>
<dbReference type="InterPro" id="IPR001611">
    <property type="entry name" value="Leu-rich_rpt"/>
</dbReference>
<dbReference type="GeneID" id="106116356"/>
<accession>A0AAJ6Z572</accession>
<protein>
    <submittedName>
        <fullName evidence="3">Leucine-rich repeat-containing protein 70-like</fullName>
    </submittedName>
</protein>
<keyword evidence="2" id="KW-0677">Repeat</keyword>
<name>A0AAJ6Z572_PAPXU</name>
<dbReference type="RefSeq" id="XP_013165605.1">
    <property type="nucleotide sequence ID" value="XM_013310151.1"/>
</dbReference>
<dbReference type="PROSITE" id="PS51450">
    <property type="entry name" value="LRR"/>
    <property type="match status" value="3"/>
</dbReference>
<dbReference type="Proteomes" id="UP000694872">
    <property type="component" value="Unplaced"/>
</dbReference>
<dbReference type="KEGG" id="pxu:106116356"/>
<evidence type="ECO:0000256" key="1">
    <source>
        <dbReference type="ARBA" id="ARBA00022614"/>
    </source>
</evidence>
<keyword evidence="1" id="KW-0433">Leucine-rich repeat</keyword>
<dbReference type="InterPro" id="IPR032675">
    <property type="entry name" value="LRR_dom_sf"/>
</dbReference>
<evidence type="ECO:0000256" key="2">
    <source>
        <dbReference type="ARBA" id="ARBA00022737"/>
    </source>
</evidence>
<dbReference type="InterPro" id="IPR050333">
    <property type="entry name" value="SLRP"/>
</dbReference>
<sequence>MNLCFIENIETDAFEEMHSLKNLDLSENHIENITVGTFDTLIDLEELNLFNNYIKDIPVDLFKYNIKLKKLNIGDNLLLWINIGVFDNLEYLTTLVLSNNYISGNYWDSDVFRRNINIMNIQFSGNNMTEAPNNLLTYFVKLISINLRDCHLKEFPKFLISSNLTNIIVLNLRNNEIRIIEQNHFDNFEILSILDLSANQIEYIAENSFKRMRKLTFLNLSKNLLTTIPNKLFATTYKLSLLDLSYNMIIYLQEDLFKRTNLKNLNIAHNRLTYLQQNFCQQQRNNGAFIKNFYFNHNPWQCACLRDLLDEVKELRIKYNSTYFDGGQPVCVTTEEFVCKRQENLNSFYADLFDSTVH</sequence>
<dbReference type="PANTHER" id="PTHR45712:SF22">
    <property type="entry name" value="INSULIN-LIKE GROWTH FACTOR-BINDING PROTEIN COMPLEX ACID LABILE SUBUNIT"/>
    <property type="match status" value="1"/>
</dbReference>